<evidence type="ECO:0000256" key="1">
    <source>
        <dbReference type="ARBA" id="ARBA00022723"/>
    </source>
</evidence>
<gene>
    <name evidence="5" type="ORF">ESB00_04525</name>
</gene>
<keyword evidence="6" id="KW-1185">Reference proteome</keyword>
<reference evidence="5 6" key="1">
    <citation type="submission" date="2019-01" db="EMBL/GenBank/DDBJ databases">
        <title>Lacunisphaera sp. strain TWA-58.</title>
        <authorList>
            <person name="Chen W.-M."/>
        </authorList>
    </citation>
    <scope>NUCLEOTIDE SEQUENCE [LARGE SCALE GENOMIC DNA]</scope>
    <source>
        <strain evidence="5 6">TWA-58</strain>
    </source>
</reference>
<feature type="signal peptide" evidence="4">
    <location>
        <begin position="1"/>
        <end position="24"/>
    </location>
</feature>
<name>A0A4Q1C8F1_9BACT</name>
<dbReference type="OrthoDB" id="9804686at2"/>
<dbReference type="GO" id="GO:0016829">
    <property type="term" value="F:lyase activity"/>
    <property type="evidence" value="ECO:0007669"/>
    <property type="project" value="UniProtKB-KW"/>
</dbReference>
<organism evidence="5 6">
    <name type="scientific">Oleiharenicola lentus</name>
    <dbReference type="NCBI Taxonomy" id="2508720"/>
    <lineage>
        <taxon>Bacteria</taxon>
        <taxon>Pseudomonadati</taxon>
        <taxon>Verrucomicrobiota</taxon>
        <taxon>Opitutia</taxon>
        <taxon>Opitutales</taxon>
        <taxon>Opitutaceae</taxon>
        <taxon>Oleiharenicola</taxon>
    </lineage>
</organism>
<dbReference type="PANTHER" id="PTHR42970">
    <property type="entry name" value="PECTATE LYASE C-RELATED"/>
    <property type="match status" value="1"/>
</dbReference>
<dbReference type="Proteomes" id="UP000290218">
    <property type="component" value="Unassembled WGS sequence"/>
</dbReference>
<dbReference type="InterPro" id="IPR011050">
    <property type="entry name" value="Pectin_lyase_fold/virulence"/>
</dbReference>
<evidence type="ECO:0000256" key="4">
    <source>
        <dbReference type="SAM" id="SignalP"/>
    </source>
</evidence>
<keyword evidence="1" id="KW-0479">Metal-binding</keyword>
<feature type="compositionally biased region" description="Acidic residues" evidence="3">
    <location>
        <begin position="397"/>
        <end position="406"/>
    </location>
</feature>
<dbReference type="EMBL" id="SDHX01000001">
    <property type="protein sequence ID" value="RXK55168.1"/>
    <property type="molecule type" value="Genomic_DNA"/>
</dbReference>
<proteinExistence type="predicted"/>
<dbReference type="Gene3D" id="2.160.20.10">
    <property type="entry name" value="Single-stranded right-handed beta-helix, Pectin lyase-like"/>
    <property type="match status" value="1"/>
</dbReference>
<dbReference type="AlphaFoldDB" id="A0A4Q1C8F1"/>
<protein>
    <submittedName>
        <fullName evidence="5">Pectate lyase</fullName>
    </submittedName>
</protein>
<keyword evidence="4" id="KW-0732">Signal</keyword>
<comment type="caution">
    <text evidence="5">The sequence shown here is derived from an EMBL/GenBank/DDBJ whole genome shotgun (WGS) entry which is preliminary data.</text>
</comment>
<evidence type="ECO:0000313" key="6">
    <source>
        <dbReference type="Proteomes" id="UP000290218"/>
    </source>
</evidence>
<feature type="chain" id="PRO_5020378860" evidence="4">
    <location>
        <begin position="25"/>
        <end position="448"/>
    </location>
</feature>
<feature type="compositionally biased region" description="Polar residues" evidence="3">
    <location>
        <begin position="436"/>
        <end position="448"/>
    </location>
</feature>
<keyword evidence="5" id="KW-0456">Lyase</keyword>
<evidence type="ECO:0000313" key="5">
    <source>
        <dbReference type="EMBL" id="RXK55168.1"/>
    </source>
</evidence>
<dbReference type="PANTHER" id="PTHR42970:SF1">
    <property type="entry name" value="PECTATE LYASE C-RELATED"/>
    <property type="match status" value="1"/>
</dbReference>
<dbReference type="SUPFAM" id="SSF51126">
    <property type="entry name" value="Pectin lyase-like"/>
    <property type="match status" value="1"/>
</dbReference>
<feature type="region of interest" description="Disordered" evidence="3">
    <location>
        <begin position="392"/>
        <end position="448"/>
    </location>
</feature>
<dbReference type="InterPro" id="IPR012334">
    <property type="entry name" value="Pectin_lyas_fold"/>
</dbReference>
<evidence type="ECO:0000256" key="2">
    <source>
        <dbReference type="ARBA" id="ARBA00023180"/>
    </source>
</evidence>
<dbReference type="RefSeq" id="WP_129046534.1">
    <property type="nucleotide sequence ID" value="NZ_SDHX01000001.1"/>
</dbReference>
<evidence type="ECO:0000256" key="3">
    <source>
        <dbReference type="SAM" id="MobiDB-lite"/>
    </source>
</evidence>
<dbReference type="InterPro" id="IPR052063">
    <property type="entry name" value="Polysaccharide_Lyase_1"/>
</dbReference>
<keyword evidence="2" id="KW-0325">Glycoprotein</keyword>
<accession>A0A4Q1C8F1</accession>
<sequence length="448" mass="48183">MRSALVARLALFFVAALRSFAADAATLPAFPGAEGFGATTPGGRGGRVLFVTNLNDSGPGSFRAACEAEGPRIVIFRTSGTIALKKDIVVRNPFLTVAGQTAPGDGICLRDRSFGIATHDVVVRYLRFRLGDEGRQQADALDLLNGARHVVLDHCSATWSVDECLSLSGDVANVTIQWCLIGESLRQSVHAKGAHGYGSLSRANGPVTWHHNLWIHNDARNPRLGDNYGRPPYPTFDVRNNVIYGFGGTASGLTQGILKVNYVGNYLRAGPDSSARTPITVSEKSDLHFFIRDNVLDGHADLTADNTRFFNLRETRAGKPVVTVVDTAFPAPAVTTTSAADALEAVLASVGANLPKRDAMDTRLVGHVRTRSGRMINSQREVGGWPVLLASPAPADRDDDGMPDTWEEARRLDANDPADAARDLDRDGYANIEEFLNQTDPGKPEPTT</sequence>
<feature type="compositionally biased region" description="Basic and acidic residues" evidence="3">
    <location>
        <begin position="407"/>
        <end position="428"/>
    </location>
</feature>
<dbReference type="GO" id="GO:0046872">
    <property type="term" value="F:metal ion binding"/>
    <property type="evidence" value="ECO:0007669"/>
    <property type="project" value="UniProtKB-KW"/>
</dbReference>